<dbReference type="PANTHER" id="PTHR31306:SF3">
    <property type="entry name" value="NUCLEOTIDE-DIPHOSPHO-SUGAR TRANSFERASE DOMAIN-CONTAINING PROTEIN"/>
    <property type="match status" value="1"/>
</dbReference>
<evidence type="ECO:0000313" key="4">
    <source>
        <dbReference type="EMBL" id="KAF2714947.1"/>
    </source>
</evidence>
<evidence type="ECO:0000256" key="1">
    <source>
        <dbReference type="ARBA" id="ARBA00005664"/>
    </source>
</evidence>
<organism evidence="4 5">
    <name type="scientific">Pleomassaria siparia CBS 279.74</name>
    <dbReference type="NCBI Taxonomy" id="1314801"/>
    <lineage>
        <taxon>Eukaryota</taxon>
        <taxon>Fungi</taxon>
        <taxon>Dikarya</taxon>
        <taxon>Ascomycota</taxon>
        <taxon>Pezizomycotina</taxon>
        <taxon>Dothideomycetes</taxon>
        <taxon>Pleosporomycetidae</taxon>
        <taxon>Pleosporales</taxon>
        <taxon>Pleomassariaceae</taxon>
        <taxon>Pleomassaria</taxon>
    </lineage>
</organism>
<dbReference type="Proteomes" id="UP000799428">
    <property type="component" value="Unassembled WGS sequence"/>
</dbReference>
<evidence type="ECO:0000313" key="5">
    <source>
        <dbReference type="Proteomes" id="UP000799428"/>
    </source>
</evidence>
<keyword evidence="3" id="KW-0808">Transferase</keyword>
<dbReference type="InterPro" id="IPR008630">
    <property type="entry name" value="Glyco_trans_34"/>
</dbReference>
<protein>
    <recommendedName>
        <fullName evidence="6">Nucleotide-diphospho-sugar transferase domain-containing protein</fullName>
    </recommendedName>
</protein>
<evidence type="ECO:0000256" key="2">
    <source>
        <dbReference type="ARBA" id="ARBA00022676"/>
    </source>
</evidence>
<dbReference type="InterPro" id="IPR029044">
    <property type="entry name" value="Nucleotide-diphossugar_trans"/>
</dbReference>
<dbReference type="GO" id="GO:0016757">
    <property type="term" value="F:glycosyltransferase activity"/>
    <property type="evidence" value="ECO:0007669"/>
    <property type="project" value="UniProtKB-KW"/>
</dbReference>
<dbReference type="PANTHER" id="PTHR31306">
    <property type="entry name" value="ALPHA-1,6-MANNOSYLTRANSFERASE MNN11-RELATED"/>
    <property type="match status" value="1"/>
</dbReference>
<sequence length="387" mass="43828">MPILFSQRILVLCIPTALLLLFAFSALRAGSVSAPIKSLKDTAQSAGHSINENLCTDERPDFAQKTFANTVAALYKPIKLPVTAKTYTDQQGNRFDNGGNNWWQASLGSDILIVDIDTRNPNGTREMFNSQQKVNWYELQPHGGGMLSSSFVNHFLYAQIHGYDYKFYNAPEIDGHYSTWIKPRALNEMLHSYRFVVFIDADAILQHLEVPMEFLFNRWGISPNTSIGMPIDTRQEIFGPKTSMDSKGKVVLNTGVVIAQAMPHTFEMMNAWQTCTNESRYPGCGQWKLKWSHEQRAFSEYIRYDFNPDGNNIVEISCDDANGYPGLYGQATVIDNCRGQFVRHHTIDKSMAKDNVADVMMQSVSEILQKTFLKHEEQYFIKGATSN</sequence>
<keyword evidence="2" id="KW-0328">Glycosyltransferase</keyword>
<keyword evidence="5" id="KW-1185">Reference proteome</keyword>
<dbReference type="AlphaFoldDB" id="A0A6G1KRJ5"/>
<dbReference type="Gene3D" id="3.90.550.10">
    <property type="entry name" value="Spore Coat Polysaccharide Biosynthesis Protein SpsA, Chain A"/>
    <property type="match status" value="1"/>
</dbReference>
<proteinExistence type="inferred from homology"/>
<evidence type="ECO:0008006" key="6">
    <source>
        <dbReference type="Google" id="ProtNLM"/>
    </source>
</evidence>
<name>A0A6G1KRJ5_9PLEO</name>
<gene>
    <name evidence="4" type="ORF">K504DRAFT_421242</name>
</gene>
<reference evidence="4" key="1">
    <citation type="journal article" date="2020" name="Stud. Mycol.">
        <title>101 Dothideomycetes genomes: a test case for predicting lifestyles and emergence of pathogens.</title>
        <authorList>
            <person name="Haridas S."/>
            <person name="Albert R."/>
            <person name="Binder M."/>
            <person name="Bloem J."/>
            <person name="Labutti K."/>
            <person name="Salamov A."/>
            <person name="Andreopoulos B."/>
            <person name="Baker S."/>
            <person name="Barry K."/>
            <person name="Bills G."/>
            <person name="Bluhm B."/>
            <person name="Cannon C."/>
            <person name="Castanera R."/>
            <person name="Culley D."/>
            <person name="Daum C."/>
            <person name="Ezra D."/>
            <person name="Gonzalez J."/>
            <person name="Henrissat B."/>
            <person name="Kuo A."/>
            <person name="Liang C."/>
            <person name="Lipzen A."/>
            <person name="Lutzoni F."/>
            <person name="Magnuson J."/>
            <person name="Mondo S."/>
            <person name="Nolan M."/>
            <person name="Ohm R."/>
            <person name="Pangilinan J."/>
            <person name="Park H.-J."/>
            <person name="Ramirez L."/>
            <person name="Alfaro M."/>
            <person name="Sun H."/>
            <person name="Tritt A."/>
            <person name="Yoshinaga Y."/>
            <person name="Zwiers L.-H."/>
            <person name="Turgeon B."/>
            <person name="Goodwin S."/>
            <person name="Spatafora J."/>
            <person name="Crous P."/>
            <person name="Grigoriev I."/>
        </authorList>
    </citation>
    <scope>NUCLEOTIDE SEQUENCE</scope>
    <source>
        <strain evidence="4">CBS 279.74</strain>
    </source>
</reference>
<dbReference type="GO" id="GO:0000139">
    <property type="term" value="C:Golgi membrane"/>
    <property type="evidence" value="ECO:0007669"/>
    <property type="project" value="TreeGrafter"/>
</dbReference>
<comment type="similarity">
    <text evidence="1">Belongs to the glycosyltransferase 34 family.</text>
</comment>
<dbReference type="GO" id="GO:0006487">
    <property type="term" value="P:protein N-linked glycosylation"/>
    <property type="evidence" value="ECO:0007669"/>
    <property type="project" value="TreeGrafter"/>
</dbReference>
<dbReference type="EMBL" id="MU005764">
    <property type="protein sequence ID" value="KAF2714947.1"/>
    <property type="molecule type" value="Genomic_DNA"/>
</dbReference>
<evidence type="ECO:0000256" key="3">
    <source>
        <dbReference type="ARBA" id="ARBA00022679"/>
    </source>
</evidence>
<dbReference type="Pfam" id="PF05637">
    <property type="entry name" value="Glyco_transf_34"/>
    <property type="match status" value="1"/>
</dbReference>
<accession>A0A6G1KRJ5</accession>
<dbReference type="OrthoDB" id="3763672at2759"/>